<organism evidence="2 3">
    <name type="scientific">Stakelama flava</name>
    <dbReference type="NCBI Taxonomy" id="2860338"/>
    <lineage>
        <taxon>Bacteria</taxon>
        <taxon>Pseudomonadati</taxon>
        <taxon>Pseudomonadota</taxon>
        <taxon>Alphaproteobacteria</taxon>
        <taxon>Sphingomonadales</taxon>
        <taxon>Sphingomonadaceae</taxon>
        <taxon>Stakelama</taxon>
    </lineage>
</organism>
<sequence length="61" mass="5998">MSAKDPKSNPVAGGAPLAIAILGGAIIGLALGQPVAGAVIGVGVGAMIALAIYLFDRRRTR</sequence>
<evidence type="ECO:0000256" key="1">
    <source>
        <dbReference type="SAM" id="Phobius"/>
    </source>
</evidence>
<keyword evidence="3" id="KW-1185">Reference proteome</keyword>
<feature type="transmembrane region" description="Helical" evidence="1">
    <location>
        <begin position="12"/>
        <end position="31"/>
    </location>
</feature>
<dbReference type="RefSeq" id="WP_219238815.1">
    <property type="nucleotide sequence ID" value="NZ_JAHWZX010000012.1"/>
</dbReference>
<evidence type="ECO:0000313" key="2">
    <source>
        <dbReference type="EMBL" id="MBW4331695.1"/>
    </source>
</evidence>
<accession>A0ABS6XQK4</accession>
<protein>
    <submittedName>
        <fullName evidence="2">Uncharacterized protein</fullName>
    </submittedName>
</protein>
<keyword evidence="1" id="KW-0812">Transmembrane</keyword>
<gene>
    <name evidence="2" type="ORF">KY084_12525</name>
</gene>
<keyword evidence="1" id="KW-0472">Membrane</keyword>
<comment type="caution">
    <text evidence="2">The sequence shown here is derived from an EMBL/GenBank/DDBJ whole genome shotgun (WGS) entry which is preliminary data.</text>
</comment>
<proteinExistence type="predicted"/>
<name>A0ABS6XQK4_9SPHN</name>
<evidence type="ECO:0000313" key="3">
    <source>
        <dbReference type="Proteomes" id="UP001197214"/>
    </source>
</evidence>
<dbReference type="Proteomes" id="UP001197214">
    <property type="component" value="Unassembled WGS sequence"/>
</dbReference>
<feature type="transmembrane region" description="Helical" evidence="1">
    <location>
        <begin position="37"/>
        <end position="55"/>
    </location>
</feature>
<keyword evidence="1" id="KW-1133">Transmembrane helix</keyword>
<dbReference type="EMBL" id="JAHWZX010000012">
    <property type="protein sequence ID" value="MBW4331695.1"/>
    <property type="molecule type" value="Genomic_DNA"/>
</dbReference>
<reference evidence="2 3" key="1">
    <citation type="submission" date="2021-07" db="EMBL/GenBank/DDBJ databases">
        <title>Stakelama flava sp. nov., a novel endophytic bacterium isolated from branch of Kandelia candel.</title>
        <authorList>
            <person name="Tuo L."/>
        </authorList>
    </citation>
    <scope>NUCLEOTIDE SEQUENCE [LARGE SCALE GENOMIC DNA]</scope>
    <source>
        <strain evidence="2 3">CBK3Z-3</strain>
    </source>
</reference>